<dbReference type="CDD" id="cd18120">
    <property type="entry name" value="ATP-synt_Vo_Ao_c"/>
    <property type="match status" value="1"/>
</dbReference>
<reference evidence="7" key="1">
    <citation type="submission" date="2020-03" db="EMBL/GenBank/DDBJ databases">
        <title>Spirochaetal bacteria isolated from arthropods constitute a novel genus Entomospira genus novum within the order Spirochaetales.</title>
        <authorList>
            <person name="Grana-Miraglia L."/>
            <person name="Sikutova S."/>
            <person name="Fingerle V."/>
            <person name="Sing A."/>
            <person name="Castillo-Ramirez S."/>
            <person name="Margos G."/>
            <person name="Rudolf I."/>
        </authorList>
    </citation>
    <scope>NUCLEOTIDE SEQUENCE</scope>
    <source>
        <strain evidence="7">BR149</strain>
    </source>
</reference>
<evidence type="ECO:0000256" key="2">
    <source>
        <dbReference type="ARBA" id="ARBA00022692"/>
    </source>
</evidence>
<dbReference type="InterPro" id="IPR035921">
    <property type="entry name" value="F/V-ATP_Csub_sf"/>
</dbReference>
<evidence type="ECO:0000313" key="7">
    <source>
        <dbReference type="EMBL" id="NIZ68646.1"/>
    </source>
</evidence>
<accession>A0A968KYT8</accession>
<keyword evidence="2 5" id="KW-0812">Transmembrane</keyword>
<dbReference type="Pfam" id="PF00137">
    <property type="entry name" value="ATP-synt_C"/>
    <property type="match status" value="1"/>
</dbReference>
<evidence type="ECO:0000256" key="1">
    <source>
        <dbReference type="ARBA" id="ARBA00004141"/>
    </source>
</evidence>
<evidence type="ECO:0000259" key="6">
    <source>
        <dbReference type="Pfam" id="PF00137"/>
    </source>
</evidence>
<dbReference type="SUPFAM" id="SSF81333">
    <property type="entry name" value="F1F0 ATP synthase subunit C"/>
    <property type="match status" value="1"/>
</dbReference>
<name>A0A968KYT8_9SPIO</name>
<protein>
    <submittedName>
        <fullName evidence="7">ATPase</fullName>
    </submittedName>
</protein>
<keyword evidence="3 5" id="KW-1133">Transmembrane helix</keyword>
<dbReference type="EMBL" id="JAATLM010000001">
    <property type="protein sequence ID" value="NIZ68646.1"/>
    <property type="molecule type" value="Genomic_DNA"/>
</dbReference>
<dbReference type="Proteomes" id="UP000778951">
    <property type="component" value="Unassembled WGS sequence"/>
</dbReference>
<feature type="domain" description="V-ATPase proteolipid subunit C-like" evidence="6">
    <location>
        <begin position="59"/>
        <end position="118"/>
    </location>
</feature>
<comment type="subcellular location">
    <subcellularLocation>
        <location evidence="1">Membrane</location>
        <topology evidence="1">Multi-pass membrane protein</topology>
    </subcellularLocation>
</comment>
<feature type="transmembrane region" description="Helical" evidence="5">
    <location>
        <begin position="98"/>
        <end position="120"/>
    </location>
</feature>
<dbReference type="AlphaFoldDB" id="A0A968KYT8"/>
<dbReference type="GO" id="GO:0015078">
    <property type="term" value="F:proton transmembrane transporter activity"/>
    <property type="evidence" value="ECO:0007669"/>
    <property type="project" value="InterPro"/>
</dbReference>
<dbReference type="GO" id="GO:0033177">
    <property type="term" value="C:proton-transporting two-sector ATPase complex, proton-transporting domain"/>
    <property type="evidence" value="ECO:0007669"/>
    <property type="project" value="InterPro"/>
</dbReference>
<comment type="caution">
    <text evidence="7">The sequence shown here is derived from an EMBL/GenBank/DDBJ whole genome shotgun (WGS) entry which is preliminary data.</text>
</comment>
<evidence type="ECO:0000256" key="4">
    <source>
        <dbReference type="ARBA" id="ARBA00023136"/>
    </source>
</evidence>
<sequence>MDGAQKKFAWITGASFIALVLAMATVLMVFGGQKVHAQEATPTQQEVAAPKAANGMGLLGAGIAFGLAALGAGIAIASVGAAALGVISEKPKMLGQAFIFVALGEGVVIMGFAMAFVIMLNG</sequence>
<feature type="transmembrane region" description="Helical" evidence="5">
    <location>
        <begin position="61"/>
        <end position="86"/>
    </location>
</feature>
<dbReference type="Gene3D" id="1.20.120.610">
    <property type="entry name" value="lithium bound rotor ring of v- atpase"/>
    <property type="match status" value="1"/>
</dbReference>
<dbReference type="InterPro" id="IPR002379">
    <property type="entry name" value="ATPase_proteolipid_c-like_dom"/>
</dbReference>
<keyword evidence="8" id="KW-1185">Reference proteome</keyword>
<organism evidence="7 8">
    <name type="scientific">Entomospira culicis</name>
    <dbReference type="NCBI Taxonomy" id="2719989"/>
    <lineage>
        <taxon>Bacteria</taxon>
        <taxon>Pseudomonadati</taxon>
        <taxon>Spirochaetota</taxon>
        <taxon>Spirochaetia</taxon>
        <taxon>Spirochaetales</taxon>
        <taxon>Spirochaetaceae</taxon>
        <taxon>Entomospira</taxon>
    </lineage>
</organism>
<dbReference type="RefSeq" id="WP_167694718.1">
    <property type="nucleotide sequence ID" value="NZ_CP118181.1"/>
</dbReference>
<evidence type="ECO:0000256" key="3">
    <source>
        <dbReference type="ARBA" id="ARBA00022989"/>
    </source>
</evidence>
<evidence type="ECO:0000313" key="8">
    <source>
        <dbReference type="Proteomes" id="UP000778951"/>
    </source>
</evidence>
<evidence type="ECO:0000256" key="5">
    <source>
        <dbReference type="SAM" id="Phobius"/>
    </source>
</evidence>
<gene>
    <name evidence="7" type="ORF">HCT48_00210</name>
</gene>
<proteinExistence type="predicted"/>
<keyword evidence="4 5" id="KW-0472">Membrane</keyword>